<dbReference type="InterPro" id="IPR027417">
    <property type="entry name" value="P-loop_NTPase"/>
</dbReference>
<dbReference type="EMBL" id="QWLM01000002">
    <property type="protein sequence ID" value="RHW47616.1"/>
    <property type="molecule type" value="Genomic_DNA"/>
</dbReference>
<organism evidence="1 2">
    <name type="scientific">Dermacoccus abyssi</name>
    <dbReference type="NCBI Taxonomy" id="322596"/>
    <lineage>
        <taxon>Bacteria</taxon>
        <taxon>Bacillati</taxon>
        <taxon>Actinomycetota</taxon>
        <taxon>Actinomycetes</taxon>
        <taxon>Micrococcales</taxon>
        <taxon>Dermacoccaceae</taxon>
        <taxon>Dermacoccus</taxon>
    </lineage>
</organism>
<dbReference type="Proteomes" id="UP000285376">
    <property type="component" value="Unassembled WGS sequence"/>
</dbReference>
<protein>
    <submittedName>
        <fullName evidence="1">Uncharacterized protein</fullName>
    </submittedName>
</protein>
<proteinExistence type="predicted"/>
<sequence>MNTPPIAVQSPGLAAVPTLSPDAVLAWFDTRASLNERWLFTLDGRSGAGKTQLSDRLAQHYPHAQVLHLDDLYRDWDSLPSGVLRARQLVEHWRAGRSPSYKPTQWAGVPPREREPIHATRSLIVEGVGAGWVGQNIAEGSAWLEASREQRRIRALRRDGEMFAPYWVSWEAQERSWFTAHPPRADVVVDASDLTDEERSAAH</sequence>
<accession>A0A417ZAE4</accession>
<dbReference type="SUPFAM" id="SSF52540">
    <property type="entry name" value="P-loop containing nucleoside triphosphate hydrolases"/>
    <property type="match status" value="1"/>
</dbReference>
<dbReference type="RefSeq" id="WP_118912501.1">
    <property type="nucleotide sequence ID" value="NZ_CBCRVH010000002.1"/>
</dbReference>
<comment type="caution">
    <text evidence="1">The sequence shown here is derived from an EMBL/GenBank/DDBJ whole genome shotgun (WGS) entry which is preliminary data.</text>
</comment>
<name>A0A417ZAE4_9MICO</name>
<gene>
    <name evidence="1" type="ORF">D1832_02670</name>
</gene>
<evidence type="ECO:0000313" key="2">
    <source>
        <dbReference type="Proteomes" id="UP000285376"/>
    </source>
</evidence>
<dbReference type="AlphaFoldDB" id="A0A417ZAE4"/>
<reference evidence="1 2" key="1">
    <citation type="submission" date="2018-08" db="EMBL/GenBank/DDBJ databases">
        <title>Whole genome sequence analysis of Dermacoccus abyssi bacteria isolated from Deep Mariana trench Micromonospora spp reveals genes involved in the environmental adaptation and production of secondary metabolites.</title>
        <authorList>
            <person name="Abdel-Mageed W.M."/>
            <person name="Lehri B."/>
            <person name="Nouioui I."/>
            <person name="Goodfellow I."/>
            <person name="Jaspars M."/>
            <person name="Karlyshev A."/>
        </authorList>
    </citation>
    <scope>NUCLEOTIDE SEQUENCE [LARGE SCALE GENOMIC DNA]</scope>
    <source>
        <strain evidence="1 2">MT1.1</strain>
    </source>
</reference>
<evidence type="ECO:0000313" key="1">
    <source>
        <dbReference type="EMBL" id="RHW47616.1"/>
    </source>
</evidence>
<dbReference type="Gene3D" id="3.40.50.300">
    <property type="entry name" value="P-loop containing nucleotide triphosphate hydrolases"/>
    <property type="match status" value="1"/>
</dbReference>